<evidence type="ECO:0000313" key="2">
    <source>
        <dbReference type="EMBL" id="QHT03168.1"/>
    </source>
</evidence>
<reference evidence="2" key="1">
    <citation type="journal article" date="2020" name="Nature">
        <title>Giant virus diversity and host interactions through global metagenomics.</title>
        <authorList>
            <person name="Schulz F."/>
            <person name="Roux S."/>
            <person name="Paez-Espino D."/>
            <person name="Jungbluth S."/>
            <person name="Walsh D.A."/>
            <person name="Denef V.J."/>
            <person name="McMahon K.D."/>
            <person name="Konstantinidis K.T."/>
            <person name="Eloe-Fadrosh E.A."/>
            <person name="Kyrpides N.C."/>
            <person name="Woyke T."/>
        </authorList>
    </citation>
    <scope>NUCLEOTIDE SEQUENCE</scope>
    <source>
        <strain evidence="2">GVMAG-M-3300020728-1</strain>
    </source>
</reference>
<dbReference type="Pfam" id="PF03407">
    <property type="entry name" value="Nucleotid_trans"/>
    <property type="match status" value="1"/>
</dbReference>
<dbReference type="InterPro" id="IPR005069">
    <property type="entry name" value="Nucl-diP-sugar_transferase"/>
</dbReference>
<organism evidence="2">
    <name type="scientific">viral metagenome</name>
    <dbReference type="NCBI Taxonomy" id="1070528"/>
    <lineage>
        <taxon>unclassified sequences</taxon>
        <taxon>metagenomes</taxon>
        <taxon>organismal metagenomes</taxon>
    </lineage>
</organism>
<dbReference type="PANTHER" id="PTHR47032">
    <property type="entry name" value="UDP-D-XYLOSE:L-FUCOSE ALPHA-1,3-D-XYLOSYLTRANSFERASE-RELATED"/>
    <property type="match status" value="1"/>
</dbReference>
<dbReference type="EMBL" id="MN739407">
    <property type="protein sequence ID" value="QHT03168.1"/>
    <property type="molecule type" value="Genomic_DNA"/>
</dbReference>
<dbReference type="GO" id="GO:0016757">
    <property type="term" value="F:glycosyltransferase activity"/>
    <property type="evidence" value="ECO:0007669"/>
    <property type="project" value="TreeGrafter"/>
</dbReference>
<proteinExistence type="predicted"/>
<dbReference type="InterPro" id="IPR029044">
    <property type="entry name" value="Nucleotide-diphossugar_trans"/>
</dbReference>
<dbReference type="PANTHER" id="PTHR47032:SF1">
    <property type="entry name" value="UDP-D-XYLOSE:L-FUCOSE ALPHA-1,3-D-XYLOSYLTRANSFERASE-RELATED"/>
    <property type="match status" value="1"/>
</dbReference>
<feature type="domain" description="Nucleotide-diphospho-sugar transferase" evidence="1">
    <location>
        <begin position="31"/>
        <end position="193"/>
    </location>
</feature>
<evidence type="ECO:0000259" key="1">
    <source>
        <dbReference type="Pfam" id="PF03407"/>
    </source>
</evidence>
<name>A0A6C0CF12_9ZZZZ</name>
<sequence>MRIVCMTNEGQLPMMKNMLNSALKCGLPMNLFHCYIIDSNKPAAEYSTTEFKHITTRKLEVIRMNMDLDTILWVDNDIVFFQNCLGDILSKPGSFVMQDDGWALCTGFFLARPGPFSKQIIDKSINWLKAQKGTPNDQHAFDISRKLLPVVVNLLSREEYPNGETYFDLNIQSKARMVHSNYLKTTAEKVQRFKDHGMWDESDVAFNKVYKYAI</sequence>
<dbReference type="InterPro" id="IPR052636">
    <property type="entry name" value="UDP-D-xylose:L-fucose_XylT"/>
</dbReference>
<dbReference type="GO" id="GO:0005794">
    <property type="term" value="C:Golgi apparatus"/>
    <property type="evidence" value="ECO:0007669"/>
    <property type="project" value="TreeGrafter"/>
</dbReference>
<protein>
    <recommendedName>
        <fullName evidence="1">Nucleotide-diphospho-sugar transferase domain-containing protein</fullName>
    </recommendedName>
</protein>
<dbReference type="SUPFAM" id="SSF53448">
    <property type="entry name" value="Nucleotide-diphospho-sugar transferases"/>
    <property type="match status" value="1"/>
</dbReference>
<accession>A0A6C0CF12</accession>
<dbReference type="AlphaFoldDB" id="A0A6C0CF12"/>